<dbReference type="InterPro" id="IPR001173">
    <property type="entry name" value="Glyco_trans_2-like"/>
</dbReference>
<evidence type="ECO:0000313" key="10">
    <source>
        <dbReference type="EMBL" id="KRO08390.1"/>
    </source>
</evidence>
<dbReference type="Gene3D" id="3.90.550.10">
    <property type="entry name" value="Spore Coat Polysaccharide Biosynthesis Protein SpsA, Chain A"/>
    <property type="match status" value="1"/>
</dbReference>
<name>A0A0R2M471_9LACO</name>
<feature type="domain" description="Glycosyltransferase 2-like" evidence="9">
    <location>
        <begin position="215"/>
        <end position="399"/>
    </location>
</feature>
<reference evidence="10 11" key="1">
    <citation type="journal article" date="2015" name="Genome Announc.">
        <title>Expanding the biotechnology potential of lactobacilli through comparative genomics of 213 strains and associated genera.</title>
        <authorList>
            <person name="Sun Z."/>
            <person name="Harris H.M."/>
            <person name="McCann A."/>
            <person name="Guo C."/>
            <person name="Argimon S."/>
            <person name="Zhang W."/>
            <person name="Yang X."/>
            <person name="Jeffery I.B."/>
            <person name="Cooney J.C."/>
            <person name="Kagawa T.F."/>
            <person name="Liu W."/>
            <person name="Song Y."/>
            <person name="Salvetti E."/>
            <person name="Wrobel A."/>
            <person name="Rasinkangas P."/>
            <person name="Parkhill J."/>
            <person name="Rea M.C."/>
            <person name="O'Sullivan O."/>
            <person name="Ritari J."/>
            <person name="Douillard F.P."/>
            <person name="Paul Ross R."/>
            <person name="Yang R."/>
            <person name="Briner A.E."/>
            <person name="Felis G.E."/>
            <person name="de Vos W.M."/>
            <person name="Barrangou R."/>
            <person name="Klaenhammer T.R."/>
            <person name="Caufield P.W."/>
            <person name="Cui Y."/>
            <person name="Zhang H."/>
            <person name="O'Toole P.W."/>
        </authorList>
    </citation>
    <scope>NUCLEOTIDE SEQUENCE [LARGE SCALE GENOMIC DNA]</scope>
    <source>
        <strain evidence="10 11">LMG 26013</strain>
    </source>
</reference>
<keyword evidence="4 7" id="KW-0812">Transmembrane</keyword>
<feature type="domain" description="PilZ" evidence="8">
    <location>
        <begin position="528"/>
        <end position="628"/>
    </location>
</feature>
<proteinExistence type="predicted"/>
<dbReference type="Pfam" id="PF07238">
    <property type="entry name" value="PilZ"/>
    <property type="match status" value="1"/>
</dbReference>
<dbReference type="AlphaFoldDB" id="A0A0R2M471"/>
<evidence type="ECO:0000256" key="2">
    <source>
        <dbReference type="ARBA" id="ARBA00022676"/>
    </source>
</evidence>
<comment type="subcellular location">
    <subcellularLocation>
        <location evidence="1">Membrane</location>
        <topology evidence="1">Multi-pass membrane protein</topology>
    </subcellularLocation>
</comment>
<evidence type="ECO:0000256" key="7">
    <source>
        <dbReference type="SAM" id="Phobius"/>
    </source>
</evidence>
<feature type="transmembrane region" description="Helical" evidence="7">
    <location>
        <begin position="387"/>
        <end position="405"/>
    </location>
</feature>
<dbReference type="PANTHER" id="PTHR43867:SF2">
    <property type="entry name" value="CELLULOSE SYNTHASE CATALYTIC SUBUNIT A [UDP-FORMING]"/>
    <property type="match status" value="1"/>
</dbReference>
<keyword evidence="5 7" id="KW-1133">Transmembrane helix</keyword>
<evidence type="ECO:0000256" key="4">
    <source>
        <dbReference type="ARBA" id="ARBA00022692"/>
    </source>
</evidence>
<dbReference type="Gene3D" id="2.40.10.220">
    <property type="entry name" value="predicted glycosyltransferase like domains"/>
    <property type="match status" value="1"/>
</dbReference>
<dbReference type="GO" id="GO:0005886">
    <property type="term" value="C:plasma membrane"/>
    <property type="evidence" value="ECO:0007669"/>
    <property type="project" value="TreeGrafter"/>
</dbReference>
<dbReference type="InterPro" id="IPR029044">
    <property type="entry name" value="Nucleotide-diphossugar_trans"/>
</dbReference>
<accession>A0A0R2M471</accession>
<dbReference type="CDD" id="cd06421">
    <property type="entry name" value="CESA_CelA_like"/>
    <property type="match status" value="1"/>
</dbReference>
<dbReference type="PANTHER" id="PTHR43867">
    <property type="entry name" value="CELLULOSE SYNTHASE CATALYTIC SUBUNIT A [UDP-FORMING]"/>
    <property type="match status" value="1"/>
</dbReference>
<evidence type="ECO:0000313" key="11">
    <source>
        <dbReference type="Proteomes" id="UP000051783"/>
    </source>
</evidence>
<evidence type="ECO:0000259" key="9">
    <source>
        <dbReference type="Pfam" id="PF13632"/>
    </source>
</evidence>
<evidence type="ECO:0000256" key="5">
    <source>
        <dbReference type="ARBA" id="ARBA00022989"/>
    </source>
</evidence>
<gene>
    <name evidence="10" type="ORF">IV64_GL000474</name>
</gene>
<dbReference type="PATRIC" id="fig|942150.3.peg.487"/>
<organism evidence="10 11">
    <name type="scientific">Lactiplantibacillus xiangfangensis</name>
    <dbReference type="NCBI Taxonomy" id="942150"/>
    <lineage>
        <taxon>Bacteria</taxon>
        <taxon>Bacillati</taxon>
        <taxon>Bacillota</taxon>
        <taxon>Bacilli</taxon>
        <taxon>Lactobacillales</taxon>
        <taxon>Lactobacillaceae</taxon>
        <taxon>Lactiplantibacillus</taxon>
    </lineage>
</organism>
<evidence type="ECO:0000256" key="6">
    <source>
        <dbReference type="ARBA" id="ARBA00023136"/>
    </source>
</evidence>
<dbReference type="SUPFAM" id="SSF53448">
    <property type="entry name" value="Nucleotide-diphospho-sugar transferases"/>
    <property type="match status" value="1"/>
</dbReference>
<dbReference type="InterPro" id="IPR009875">
    <property type="entry name" value="PilZ_domain"/>
</dbReference>
<evidence type="ECO:0000256" key="1">
    <source>
        <dbReference type="ARBA" id="ARBA00004141"/>
    </source>
</evidence>
<dbReference type="EMBL" id="JQCL01000080">
    <property type="protein sequence ID" value="KRO08390.1"/>
    <property type="molecule type" value="Genomic_DNA"/>
</dbReference>
<evidence type="ECO:0000256" key="3">
    <source>
        <dbReference type="ARBA" id="ARBA00022679"/>
    </source>
</evidence>
<sequence>MTLFLRKVLNMSNRRRVLYFLAILLSVIYLLWRIFFTIPWHANIFILIFALLLVISEILSNTTGFILIFFRMLSTKQKWRLEMPDYSTTQPLPDVDIIIVTHNEEVDLLRKTVNAATYIDYPDKSKVHVVIADDGNRPEVQALAKHYHVGYSGMEGNKQAKSGNINNTLAKLDSPLFVIFDTDMIPFSGFLRNTVPLFTQNFQQLTDDPDHTEPLGFVQTPQSFYNADIFQFNLFSEKIIPNEQDFFSRDINVLNGGNKRALFTGSNAVFLRKAVDEVGGFPTDTITEDFELGTMLNMAGYISLATKVPQSSGITPIDMKGVIKQRTRWARGVMQSCRNLHIFTNPKLSMMNRIILINTYFYWWAFFRRMIYMIAPILYALFKIQVVNANFWILMVVWAPGYFLLHYVMGDTSGMGDTAKIRNERWGEVQETFFAPYLFIPVILETLGIKAKKFKVTSKNVTYSIKDKLYILPYLILWTITVVAIIKFNYGKYGSEILVGSVITFWLLMHFINLSMCLFISMGRPVYRKNERFIRQVPGKVQDDAGKWHKMVTEDVSEGGIAFTTTDGPVDKIKTGDTIKLTVAHGKFDVQLSGKVARISQRGNNTIYSVQVQVPPDENRDHYLQLIYDGANKTLPRVQDTWVTPFDELYMNLIVRARTYERNWSRRFNRF</sequence>
<feature type="transmembrane region" description="Helical" evidence="7">
    <location>
        <begin position="44"/>
        <end position="70"/>
    </location>
</feature>
<dbReference type="InterPro" id="IPR050321">
    <property type="entry name" value="Glycosyltr_2/OpgH_subfam"/>
</dbReference>
<dbReference type="GO" id="GO:0016758">
    <property type="term" value="F:hexosyltransferase activity"/>
    <property type="evidence" value="ECO:0007669"/>
    <property type="project" value="TreeGrafter"/>
</dbReference>
<keyword evidence="2" id="KW-0328">Glycosyltransferase</keyword>
<keyword evidence="3 10" id="KW-0808">Transferase</keyword>
<keyword evidence="6 7" id="KW-0472">Membrane</keyword>
<dbReference type="Pfam" id="PF13632">
    <property type="entry name" value="Glyco_trans_2_3"/>
    <property type="match status" value="1"/>
</dbReference>
<dbReference type="Proteomes" id="UP000051783">
    <property type="component" value="Unassembled WGS sequence"/>
</dbReference>
<feature type="transmembrane region" description="Helical" evidence="7">
    <location>
        <begin position="469"/>
        <end position="491"/>
    </location>
</feature>
<feature type="transmembrane region" description="Helical" evidence="7">
    <location>
        <begin position="17"/>
        <end position="38"/>
    </location>
</feature>
<comment type="caution">
    <text evidence="10">The sequence shown here is derived from an EMBL/GenBank/DDBJ whole genome shotgun (WGS) entry which is preliminary data.</text>
</comment>
<protein>
    <submittedName>
        <fullName evidence="10">Glycosyltransferase</fullName>
    </submittedName>
</protein>
<dbReference type="GO" id="GO:0035438">
    <property type="term" value="F:cyclic-di-GMP binding"/>
    <property type="evidence" value="ECO:0007669"/>
    <property type="project" value="InterPro"/>
</dbReference>
<feature type="transmembrane region" description="Helical" evidence="7">
    <location>
        <begin position="360"/>
        <end position="381"/>
    </location>
</feature>
<keyword evidence="11" id="KW-1185">Reference proteome</keyword>
<evidence type="ECO:0000259" key="8">
    <source>
        <dbReference type="Pfam" id="PF07238"/>
    </source>
</evidence>
<feature type="transmembrane region" description="Helical" evidence="7">
    <location>
        <begin position="497"/>
        <end position="520"/>
    </location>
</feature>
<dbReference type="STRING" id="942150.IV64_GL000474"/>